<sequence>PGYIIRILVFWYENQKMSVRWGNLTSISFKVSNGVRQGGILSSHLFNVYVDDLSTRLNKLPIGCKLGDLLINHLMYADDLVLISPSTRGLYELIAECQNYGIEFDILFNPKKSATMFFKPQYLSKINMPVFKMHNESIETVTEYTYLGHILTDTLSDDLDILRQRRKIFAQGNSIIRKFHMCSQDVKLTLFRSYCSSLYTAHLWLGN</sequence>
<feature type="non-terminal residue" evidence="2">
    <location>
        <position position="1"/>
    </location>
</feature>
<name>A0AAV2SLP2_MEGNR</name>
<dbReference type="Pfam" id="PF00078">
    <property type="entry name" value="RVT_1"/>
    <property type="match status" value="1"/>
</dbReference>
<dbReference type="AlphaFoldDB" id="A0AAV2SLP2"/>
<reference evidence="2 3" key="1">
    <citation type="submission" date="2024-05" db="EMBL/GenBank/DDBJ databases">
        <authorList>
            <person name="Wallberg A."/>
        </authorList>
    </citation>
    <scope>NUCLEOTIDE SEQUENCE [LARGE SCALE GENOMIC DNA]</scope>
</reference>
<feature type="domain" description="Reverse transcriptase" evidence="1">
    <location>
        <begin position="1"/>
        <end position="151"/>
    </location>
</feature>
<feature type="non-terminal residue" evidence="2">
    <location>
        <position position="207"/>
    </location>
</feature>
<evidence type="ECO:0000313" key="3">
    <source>
        <dbReference type="Proteomes" id="UP001497623"/>
    </source>
</evidence>
<dbReference type="SUPFAM" id="SSF56672">
    <property type="entry name" value="DNA/RNA polymerases"/>
    <property type="match status" value="1"/>
</dbReference>
<protein>
    <recommendedName>
        <fullName evidence="1">Reverse transcriptase domain-containing protein</fullName>
    </recommendedName>
</protein>
<dbReference type="GO" id="GO:0071897">
    <property type="term" value="P:DNA biosynthetic process"/>
    <property type="evidence" value="ECO:0007669"/>
    <property type="project" value="UniProtKB-ARBA"/>
</dbReference>
<dbReference type="PANTHER" id="PTHR47027:SF20">
    <property type="entry name" value="REVERSE TRANSCRIPTASE-LIKE PROTEIN WITH RNA-DIRECTED DNA POLYMERASE DOMAIN"/>
    <property type="match status" value="1"/>
</dbReference>
<dbReference type="InterPro" id="IPR043502">
    <property type="entry name" value="DNA/RNA_pol_sf"/>
</dbReference>
<organism evidence="2 3">
    <name type="scientific">Meganyctiphanes norvegica</name>
    <name type="common">Northern krill</name>
    <name type="synonym">Thysanopoda norvegica</name>
    <dbReference type="NCBI Taxonomy" id="48144"/>
    <lineage>
        <taxon>Eukaryota</taxon>
        <taxon>Metazoa</taxon>
        <taxon>Ecdysozoa</taxon>
        <taxon>Arthropoda</taxon>
        <taxon>Crustacea</taxon>
        <taxon>Multicrustacea</taxon>
        <taxon>Malacostraca</taxon>
        <taxon>Eumalacostraca</taxon>
        <taxon>Eucarida</taxon>
        <taxon>Euphausiacea</taxon>
        <taxon>Euphausiidae</taxon>
        <taxon>Meganyctiphanes</taxon>
    </lineage>
</organism>
<dbReference type="Proteomes" id="UP001497623">
    <property type="component" value="Unassembled WGS sequence"/>
</dbReference>
<dbReference type="PROSITE" id="PS50878">
    <property type="entry name" value="RT_POL"/>
    <property type="match status" value="1"/>
</dbReference>
<dbReference type="PANTHER" id="PTHR47027">
    <property type="entry name" value="REVERSE TRANSCRIPTASE DOMAIN-CONTAINING PROTEIN"/>
    <property type="match status" value="1"/>
</dbReference>
<accession>A0AAV2SLP2</accession>
<proteinExistence type="predicted"/>
<keyword evidence="3" id="KW-1185">Reference proteome</keyword>
<evidence type="ECO:0000313" key="2">
    <source>
        <dbReference type="EMBL" id="CAL4204669.1"/>
    </source>
</evidence>
<evidence type="ECO:0000259" key="1">
    <source>
        <dbReference type="PROSITE" id="PS50878"/>
    </source>
</evidence>
<dbReference type="EMBL" id="CAXKWB010080367">
    <property type="protein sequence ID" value="CAL4204669.1"/>
    <property type="molecule type" value="Genomic_DNA"/>
</dbReference>
<gene>
    <name evidence="2" type="ORF">MNOR_LOCUS37873</name>
</gene>
<comment type="caution">
    <text evidence="2">The sequence shown here is derived from an EMBL/GenBank/DDBJ whole genome shotgun (WGS) entry which is preliminary data.</text>
</comment>
<dbReference type="InterPro" id="IPR000477">
    <property type="entry name" value="RT_dom"/>
</dbReference>